<reference evidence="5 6" key="1">
    <citation type="submission" date="2025-05" db="UniProtKB">
        <authorList>
            <consortium name="RefSeq"/>
        </authorList>
    </citation>
    <scope>IDENTIFICATION</scope>
    <source>
        <tissue evidence="5 6">Muscle</tissue>
    </source>
</reference>
<proteinExistence type="predicted"/>
<dbReference type="InterPro" id="IPR043976">
    <property type="entry name" value="GOLGA_cons_dom"/>
</dbReference>
<dbReference type="RefSeq" id="XP_022249881.1">
    <property type="nucleotide sequence ID" value="XM_022394173.1"/>
</dbReference>
<gene>
    <name evidence="5 6 7 8" type="primary">LOC106466210</name>
</gene>
<feature type="coiled-coil region" evidence="2">
    <location>
        <begin position="15"/>
        <end position="84"/>
    </location>
</feature>
<dbReference type="PANTHER" id="PTHR10881">
    <property type="entry name" value="GOLGIN SUBFAMILY A MEMBER-RELATED"/>
    <property type="match status" value="1"/>
</dbReference>
<feature type="coiled-coil region" evidence="2">
    <location>
        <begin position="171"/>
        <end position="243"/>
    </location>
</feature>
<keyword evidence="1 2" id="KW-0175">Coiled coil</keyword>
<protein>
    <submittedName>
        <fullName evidence="5 6">Golgin subfamily A member 2-like</fullName>
    </submittedName>
</protein>
<evidence type="ECO:0000259" key="3">
    <source>
        <dbReference type="Pfam" id="PF15070"/>
    </source>
</evidence>
<dbReference type="RefSeq" id="XP_022249879.1">
    <property type="nucleotide sequence ID" value="XM_022394171.1"/>
</dbReference>
<sequence length="396" mass="46103">MQDEEVSTTQTVTHDSGLKQQLEEMQNVCAQLNNEKFELIEQLIMQKNTSKELEERVAQQEKELHKLKNQLSNREQQLKNLEQTFNMKTFQHHQIVDRMRHYEAQSQLTKVLQEDLTKAQARIDMLLTQNSELQMALAHQGEDMIKSTNEFPTDKETIKKNDLIVSLSASVKQLQTERDYLLHQLKNQKSQRETDMIPKRDYEPSKHFHKQLEEKFKKTMDQIAELTERKQQLEHLVTQLQGESDTIADYVALYQVQRGIMKTEGAEKDEYIAQLSKDWKSIKAKLSELQSLIFQLLEEREQIQNNSLHTLPDNNYHGPTVLEIKKCQSKDVPKCTEKDCNTLKKVDGINIHKSDNQTAKKIIDLFTELESSNLTQNPVLDTFHPCSVCSGRLLTV</sequence>
<evidence type="ECO:0000256" key="2">
    <source>
        <dbReference type="SAM" id="Coils"/>
    </source>
</evidence>
<dbReference type="RefSeq" id="XP_022249878.1">
    <property type="nucleotide sequence ID" value="XM_022394170.1"/>
</dbReference>
<evidence type="ECO:0000313" key="4">
    <source>
        <dbReference type="Proteomes" id="UP000694941"/>
    </source>
</evidence>
<dbReference type="Pfam" id="PF15070">
    <property type="entry name" value="GOLGA2L5"/>
    <property type="match status" value="1"/>
</dbReference>
<evidence type="ECO:0000256" key="1">
    <source>
        <dbReference type="ARBA" id="ARBA00023054"/>
    </source>
</evidence>
<dbReference type="GeneID" id="106466210"/>
<evidence type="ECO:0000313" key="7">
    <source>
        <dbReference type="RefSeq" id="XP_022249880.1"/>
    </source>
</evidence>
<dbReference type="Proteomes" id="UP000694941">
    <property type="component" value="Unplaced"/>
</dbReference>
<evidence type="ECO:0000313" key="6">
    <source>
        <dbReference type="RefSeq" id="XP_022249879.1"/>
    </source>
</evidence>
<accession>A0ABM1T1X2</accession>
<dbReference type="PANTHER" id="PTHR10881:SF46">
    <property type="entry name" value="GOLGIN SUBFAMILY A MEMBER 2"/>
    <property type="match status" value="1"/>
</dbReference>
<evidence type="ECO:0000313" key="8">
    <source>
        <dbReference type="RefSeq" id="XP_022249881.1"/>
    </source>
</evidence>
<dbReference type="RefSeq" id="XP_022249880.1">
    <property type="nucleotide sequence ID" value="XM_022394172.1"/>
</dbReference>
<name>A0ABM1T1X2_LIMPO</name>
<dbReference type="InterPro" id="IPR024858">
    <property type="entry name" value="GOLGA"/>
</dbReference>
<keyword evidence="4" id="KW-1185">Reference proteome</keyword>
<evidence type="ECO:0000313" key="5">
    <source>
        <dbReference type="RefSeq" id="XP_022249878.1"/>
    </source>
</evidence>
<organism evidence="4 5">
    <name type="scientific">Limulus polyphemus</name>
    <name type="common">Atlantic horseshoe crab</name>
    <dbReference type="NCBI Taxonomy" id="6850"/>
    <lineage>
        <taxon>Eukaryota</taxon>
        <taxon>Metazoa</taxon>
        <taxon>Ecdysozoa</taxon>
        <taxon>Arthropoda</taxon>
        <taxon>Chelicerata</taxon>
        <taxon>Merostomata</taxon>
        <taxon>Xiphosura</taxon>
        <taxon>Limulidae</taxon>
        <taxon>Limulus</taxon>
    </lineage>
</organism>
<feature type="domain" description="Golgin subfamily A conserved" evidence="3">
    <location>
        <begin position="187"/>
        <end position="306"/>
    </location>
</feature>